<evidence type="ECO:0000313" key="3">
    <source>
        <dbReference type="Proteomes" id="UP000479710"/>
    </source>
</evidence>
<comment type="caution">
    <text evidence="2">The sequence shown here is derived from an EMBL/GenBank/DDBJ whole genome shotgun (WGS) entry which is preliminary data.</text>
</comment>
<evidence type="ECO:0000256" key="1">
    <source>
        <dbReference type="SAM" id="MobiDB-lite"/>
    </source>
</evidence>
<proteinExistence type="predicted"/>
<evidence type="ECO:0000313" key="2">
    <source>
        <dbReference type="EMBL" id="KAF0927409.1"/>
    </source>
</evidence>
<keyword evidence="3" id="KW-1185">Reference proteome</keyword>
<sequence>MHQCCFSNLQSPSFSTSSCAGAVPTPAGRQATIIRQLVARFGEKVAVGGKCCLVRSMLATVDWLTLVQGGRGRQNRKDGKIDDSGGMGTGRPRAVV</sequence>
<dbReference type="AlphaFoldDB" id="A0A6G1ES29"/>
<dbReference type="EMBL" id="SPHZ02000003">
    <property type="protein sequence ID" value="KAF0927409.1"/>
    <property type="molecule type" value="Genomic_DNA"/>
</dbReference>
<name>A0A6G1ES29_9ORYZ</name>
<feature type="region of interest" description="Disordered" evidence="1">
    <location>
        <begin position="70"/>
        <end position="96"/>
    </location>
</feature>
<accession>A0A6G1ES29</accession>
<organism evidence="2 3">
    <name type="scientific">Oryza meyeriana var. granulata</name>
    <dbReference type="NCBI Taxonomy" id="110450"/>
    <lineage>
        <taxon>Eukaryota</taxon>
        <taxon>Viridiplantae</taxon>
        <taxon>Streptophyta</taxon>
        <taxon>Embryophyta</taxon>
        <taxon>Tracheophyta</taxon>
        <taxon>Spermatophyta</taxon>
        <taxon>Magnoliopsida</taxon>
        <taxon>Liliopsida</taxon>
        <taxon>Poales</taxon>
        <taxon>Poaceae</taxon>
        <taxon>BOP clade</taxon>
        <taxon>Oryzoideae</taxon>
        <taxon>Oryzeae</taxon>
        <taxon>Oryzinae</taxon>
        <taxon>Oryza</taxon>
        <taxon>Oryza meyeriana</taxon>
    </lineage>
</organism>
<reference evidence="2 3" key="1">
    <citation type="submission" date="2019-11" db="EMBL/GenBank/DDBJ databases">
        <title>Whole genome sequence of Oryza granulata.</title>
        <authorList>
            <person name="Li W."/>
        </authorList>
    </citation>
    <scope>NUCLEOTIDE SEQUENCE [LARGE SCALE GENOMIC DNA]</scope>
    <source>
        <strain evidence="3">cv. Menghai</strain>
        <tissue evidence="2">Leaf</tissue>
    </source>
</reference>
<gene>
    <name evidence="2" type="ORF">E2562_032715</name>
</gene>
<dbReference type="Proteomes" id="UP000479710">
    <property type="component" value="Unassembled WGS sequence"/>
</dbReference>
<protein>
    <submittedName>
        <fullName evidence="2">Uncharacterized protein</fullName>
    </submittedName>
</protein>